<name>A0ABR3VVG1_9PEZI</name>
<evidence type="ECO:0000313" key="2">
    <source>
        <dbReference type="EMBL" id="KAL1846017.1"/>
    </source>
</evidence>
<evidence type="ECO:0000256" key="1">
    <source>
        <dbReference type="SAM" id="MobiDB-lite"/>
    </source>
</evidence>
<feature type="compositionally biased region" description="Polar residues" evidence="1">
    <location>
        <begin position="237"/>
        <end position="249"/>
    </location>
</feature>
<proteinExistence type="predicted"/>
<dbReference type="EMBL" id="JAZHXJ010001062">
    <property type="protein sequence ID" value="KAL1846017.1"/>
    <property type="molecule type" value="Genomic_DNA"/>
</dbReference>
<feature type="region of interest" description="Disordered" evidence="1">
    <location>
        <begin position="313"/>
        <end position="386"/>
    </location>
</feature>
<gene>
    <name evidence="2" type="ORF">VTK73DRAFT_382</name>
</gene>
<dbReference type="Proteomes" id="UP001586593">
    <property type="component" value="Unassembled WGS sequence"/>
</dbReference>
<protein>
    <submittedName>
        <fullName evidence="2">Uncharacterized protein</fullName>
    </submittedName>
</protein>
<evidence type="ECO:0000313" key="3">
    <source>
        <dbReference type="Proteomes" id="UP001586593"/>
    </source>
</evidence>
<reference evidence="2 3" key="1">
    <citation type="journal article" date="2024" name="Commun. Biol.">
        <title>Comparative genomic analysis of thermophilic fungi reveals convergent evolutionary adaptations and gene losses.</title>
        <authorList>
            <person name="Steindorff A.S."/>
            <person name="Aguilar-Pontes M.V."/>
            <person name="Robinson A.J."/>
            <person name="Andreopoulos B."/>
            <person name="LaButti K."/>
            <person name="Kuo A."/>
            <person name="Mondo S."/>
            <person name="Riley R."/>
            <person name="Otillar R."/>
            <person name="Haridas S."/>
            <person name="Lipzen A."/>
            <person name="Grimwood J."/>
            <person name="Schmutz J."/>
            <person name="Clum A."/>
            <person name="Reid I.D."/>
            <person name="Moisan M.C."/>
            <person name="Butler G."/>
            <person name="Nguyen T.T.M."/>
            <person name="Dewar K."/>
            <person name="Conant G."/>
            <person name="Drula E."/>
            <person name="Henrissat B."/>
            <person name="Hansel C."/>
            <person name="Singer S."/>
            <person name="Hutchinson M.I."/>
            <person name="de Vries R.P."/>
            <person name="Natvig D.O."/>
            <person name="Powell A.J."/>
            <person name="Tsang A."/>
            <person name="Grigoriev I.V."/>
        </authorList>
    </citation>
    <scope>NUCLEOTIDE SEQUENCE [LARGE SCALE GENOMIC DNA]</scope>
    <source>
        <strain evidence="2 3">ATCC 24622</strain>
    </source>
</reference>
<feature type="region of interest" description="Disordered" evidence="1">
    <location>
        <begin position="170"/>
        <end position="264"/>
    </location>
</feature>
<feature type="compositionally biased region" description="Basic and acidic residues" evidence="1">
    <location>
        <begin position="193"/>
        <end position="207"/>
    </location>
</feature>
<keyword evidence="3" id="KW-1185">Reference proteome</keyword>
<sequence>MEDAVPASQASSHFPLEPLSGSVFLELEANRRDELARKGRLRTGCRGLDDYLLLGGFERGCVVGVSAEDDEEDLGLLMGLQTIGQLVVAGDAEDEPSRPRAAIITTLPTGVLIPKLRDVIKAQLPSAQQGSADLTRQVRRLFECISISRIFDFEGLWEVLRELDPLSDDGDDAGLHQATEQPTVATHSVVTNREPHGPHEDRPKMEIQDSEDEEELSLSSPSLPSSPATAAPHSLQLRPQPQAQVTPARTSPAGPSLPSHQRRPQLPDIILVTNVASLLTSLFSRSDRNAAHSMLQLLSSHLRCLTRDPERGGPLVMLLNSTSSPPPPTTGGEEKSAGRPTMTGPDRNRSRGSQTHHPRPLDPTLRSIFNPPPPPPSMLQRASAAHLASNRNKPTFGLVFTQLLDLHLLCTKVPRGVADTLPIQPTSPASRLERRLVWVVEVLLDELGVWEGGANAEGGAVGGIASSTGPEVVPCSKRKARRSREQRWGPVDVVDGVRIVDALLGTRR</sequence>
<organism evidence="2 3">
    <name type="scientific">Phialemonium thermophilum</name>
    <dbReference type="NCBI Taxonomy" id="223376"/>
    <lineage>
        <taxon>Eukaryota</taxon>
        <taxon>Fungi</taxon>
        <taxon>Dikarya</taxon>
        <taxon>Ascomycota</taxon>
        <taxon>Pezizomycotina</taxon>
        <taxon>Sordariomycetes</taxon>
        <taxon>Sordariomycetidae</taxon>
        <taxon>Cephalothecales</taxon>
        <taxon>Cephalothecaceae</taxon>
        <taxon>Phialemonium</taxon>
    </lineage>
</organism>
<accession>A0ABR3VVG1</accession>
<feature type="compositionally biased region" description="Polar residues" evidence="1">
    <location>
        <begin position="178"/>
        <end position="191"/>
    </location>
</feature>
<feature type="compositionally biased region" description="Low complexity" evidence="1">
    <location>
        <begin position="217"/>
        <end position="227"/>
    </location>
</feature>
<comment type="caution">
    <text evidence="2">The sequence shown here is derived from an EMBL/GenBank/DDBJ whole genome shotgun (WGS) entry which is preliminary data.</text>
</comment>